<dbReference type="InterPro" id="IPR017850">
    <property type="entry name" value="Alkaline_phosphatase_core_sf"/>
</dbReference>
<evidence type="ECO:0000313" key="6">
    <source>
        <dbReference type="EMBL" id="SAL09089.1"/>
    </source>
</evidence>
<dbReference type="PANTHER" id="PTHR31956">
    <property type="entry name" value="NON-SPECIFIC PHOSPHOLIPASE C4-RELATED"/>
    <property type="match status" value="1"/>
</dbReference>
<protein>
    <recommendedName>
        <fullName evidence="2">phospholipase C</fullName>
        <ecNumber evidence="2">3.1.4.3</ecNumber>
    </recommendedName>
</protein>
<gene>
    <name evidence="6" type="ORF">AWB64_00075</name>
</gene>
<dbReference type="Pfam" id="PF05506">
    <property type="entry name" value="PLipase_C_C"/>
    <property type="match status" value="1"/>
</dbReference>
<dbReference type="EMBL" id="FCOC02000001">
    <property type="protein sequence ID" value="SAL09089.1"/>
    <property type="molecule type" value="Genomic_DNA"/>
</dbReference>
<keyword evidence="3" id="KW-0378">Hydrolase</keyword>
<dbReference type="PANTHER" id="PTHR31956:SF36">
    <property type="entry name" value="NON-HEMOLYTIC PHOSPHOLIPASE C"/>
    <property type="match status" value="1"/>
</dbReference>
<evidence type="ECO:0000256" key="4">
    <source>
        <dbReference type="SAM" id="MobiDB-lite"/>
    </source>
</evidence>
<proteinExistence type="inferred from homology"/>
<sequence length="795" mass="86800">MNSRRKFLQSTATAGLSAAALSVFPPSIRRALAIPAHHETGTIKDVKHVVILMMENRAFDHYFGTYKGVRGYGDRFTIPLPNGRNVWQQIDANGNVDLPYHLDETRGNAQRVTGTPHSWVDTQNAWDGGRMAAWPVSKQNQTMGYFDKAEIPFQRALAEAFTVCDDYHCAFLGGTHPNRIIHATGTNGPAYGKTFVNNFSGDFDVTTSASAYFDWKTTAERLEEAGVTWKVYQNIKNTYGCNPLLGFRQYRRANEALPSARQVNASLSQAAEPAFNPADAVAQPLIKGYANTLPTTDADPNTNGTFVEAFADDVRNGRLPEVSWVVPTDVYSEHPGPSSPVQGAWFVQQFLDALTAVPDVWSKTLLLVNFDENDGFFDHVPPAAVPSPNGDGTYAGKTTLNTADLSAEYFTHPYVTRADTGAAPGSQPPGPDGKPYGPGPRVPLWVISPWSRGGWVNSQTFDHTSVLRFLEARFGITETNISPYRRLINGDLTSALNFATPNNEPLPTIAGEKSKADADALRATQQALGQIVPDANRGLPVQANGFRPSRALPYELHSSAHVDANAGTVKLLFANTGRQGAVFHVYDKLHLDRLPKRYAVEPGKTLDDVWTPTSTDLGKYDLWVLGPNGYHRAFKGDLTALKGRRAANLEIRVGYGTLTGSLHLQLRNDGAGPAQFTVKSNKVYGALEVIPGLPTPGFGRDLLGFGGFPVAGFGAWPTPAPFGREERFDPGHTWTIGANGQLPVALFWNLAKTGFWYDFEITSSTDRSFLRRIAGRIETGRHSVTDPAMGMTDIF</sequence>
<dbReference type="InterPro" id="IPR008475">
    <property type="entry name" value="PLipase_C_C"/>
</dbReference>
<dbReference type="GO" id="GO:0016042">
    <property type="term" value="P:lipid catabolic process"/>
    <property type="evidence" value="ECO:0007669"/>
    <property type="project" value="InterPro"/>
</dbReference>
<dbReference type="EC" id="3.1.4.3" evidence="2"/>
<dbReference type="PROSITE" id="PS51318">
    <property type="entry name" value="TAT"/>
    <property type="match status" value="1"/>
</dbReference>
<feature type="compositionally biased region" description="Pro residues" evidence="4">
    <location>
        <begin position="426"/>
        <end position="439"/>
    </location>
</feature>
<evidence type="ECO:0000256" key="2">
    <source>
        <dbReference type="ARBA" id="ARBA00012018"/>
    </source>
</evidence>
<organism evidence="6 7">
    <name type="scientific">Caballeronia sordidicola</name>
    <name type="common">Burkholderia sordidicola</name>
    <dbReference type="NCBI Taxonomy" id="196367"/>
    <lineage>
        <taxon>Bacteria</taxon>
        <taxon>Pseudomonadati</taxon>
        <taxon>Pseudomonadota</taxon>
        <taxon>Betaproteobacteria</taxon>
        <taxon>Burkholderiales</taxon>
        <taxon>Burkholderiaceae</taxon>
        <taxon>Caballeronia</taxon>
    </lineage>
</organism>
<dbReference type="Proteomes" id="UP000054893">
    <property type="component" value="Unassembled WGS sequence"/>
</dbReference>
<dbReference type="InterPro" id="IPR006311">
    <property type="entry name" value="TAT_signal"/>
</dbReference>
<dbReference type="RefSeq" id="WP_060816663.1">
    <property type="nucleotide sequence ID" value="NZ_FCOC02000001.1"/>
</dbReference>
<evidence type="ECO:0000256" key="3">
    <source>
        <dbReference type="ARBA" id="ARBA00022801"/>
    </source>
</evidence>
<evidence type="ECO:0000259" key="5">
    <source>
        <dbReference type="Pfam" id="PF05506"/>
    </source>
</evidence>
<dbReference type="NCBIfam" id="TIGR03396">
    <property type="entry name" value="PC_PLC"/>
    <property type="match status" value="1"/>
</dbReference>
<dbReference type="AlphaFoldDB" id="A0A158EPS9"/>
<feature type="domain" description="Bacterial phospholipase C C-terminal" evidence="5">
    <location>
        <begin position="548"/>
        <end position="637"/>
    </location>
</feature>
<dbReference type="OrthoDB" id="980947at2"/>
<accession>A0A158EPS9</accession>
<evidence type="ECO:0000313" key="7">
    <source>
        <dbReference type="Proteomes" id="UP000054893"/>
    </source>
</evidence>
<dbReference type="InterPro" id="IPR017767">
    <property type="entry name" value="PC-PLC"/>
</dbReference>
<reference evidence="6 7" key="1">
    <citation type="submission" date="2016-01" db="EMBL/GenBank/DDBJ databases">
        <authorList>
            <person name="Oliw E.H."/>
        </authorList>
    </citation>
    <scope>NUCLEOTIDE SEQUENCE [LARGE SCALE GENOMIC DNA]</scope>
    <source>
        <strain evidence="6">LMG 22029</strain>
    </source>
</reference>
<dbReference type="InterPro" id="IPR007312">
    <property type="entry name" value="Phosphoesterase"/>
</dbReference>
<name>A0A158EPS9_CABSO</name>
<evidence type="ECO:0000256" key="1">
    <source>
        <dbReference type="ARBA" id="ARBA00009717"/>
    </source>
</evidence>
<dbReference type="Gene3D" id="3.40.720.10">
    <property type="entry name" value="Alkaline Phosphatase, subunit A"/>
    <property type="match status" value="2"/>
</dbReference>
<dbReference type="Pfam" id="PF04185">
    <property type="entry name" value="Phosphoesterase"/>
    <property type="match status" value="1"/>
</dbReference>
<dbReference type="GO" id="GO:0034480">
    <property type="term" value="F:phosphatidylcholine phospholipase C activity"/>
    <property type="evidence" value="ECO:0007669"/>
    <property type="project" value="UniProtKB-EC"/>
</dbReference>
<feature type="region of interest" description="Disordered" evidence="4">
    <location>
        <begin position="418"/>
        <end position="439"/>
    </location>
</feature>
<comment type="similarity">
    <text evidence="1">Belongs to the bacterial phospholipase C family.</text>
</comment>